<dbReference type="AlphaFoldDB" id="A0AAV1S8A0"/>
<proteinExistence type="predicted"/>
<evidence type="ECO:0000313" key="3">
    <source>
        <dbReference type="Proteomes" id="UP001314170"/>
    </source>
</evidence>
<accession>A0AAV1S8A0</accession>
<dbReference type="Proteomes" id="UP001314170">
    <property type="component" value="Unassembled WGS sequence"/>
</dbReference>
<name>A0AAV1S8A0_9ROSI</name>
<dbReference type="EMBL" id="CAWUPB010001173">
    <property type="protein sequence ID" value="CAK7346463.1"/>
    <property type="molecule type" value="Genomic_DNA"/>
</dbReference>
<keyword evidence="3" id="KW-1185">Reference proteome</keyword>
<keyword evidence="1" id="KW-0472">Membrane</keyword>
<evidence type="ECO:0000256" key="1">
    <source>
        <dbReference type="SAM" id="Phobius"/>
    </source>
</evidence>
<comment type="caution">
    <text evidence="2">The sequence shown here is derived from an EMBL/GenBank/DDBJ whole genome shotgun (WGS) entry which is preliminary data.</text>
</comment>
<sequence>MPKDYNSKQTYLIMVASSIGLIIAAVHYRLWKLRDRKIIPRLRPSQGGRVEKLERFPHYVGNYYEIQ</sequence>
<reference evidence="2 3" key="1">
    <citation type="submission" date="2024-01" db="EMBL/GenBank/DDBJ databases">
        <authorList>
            <person name="Waweru B."/>
        </authorList>
    </citation>
    <scope>NUCLEOTIDE SEQUENCE [LARGE SCALE GENOMIC DNA]</scope>
</reference>
<organism evidence="2 3">
    <name type="scientific">Dovyalis caffra</name>
    <dbReference type="NCBI Taxonomy" id="77055"/>
    <lineage>
        <taxon>Eukaryota</taxon>
        <taxon>Viridiplantae</taxon>
        <taxon>Streptophyta</taxon>
        <taxon>Embryophyta</taxon>
        <taxon>Tracheophyta</taxon>
        <taxon>Spermatophyta</taxon>
        <taxon>Magnoliopsida</taxon>
        <taxon>eudicotyledons</taxon>
        <taxon>Gunneridae</taxon>
        <taxon>Pentapetalae</taxon>
        <taxon>rosids</taxon>
        <taxon>fabids</taxon>
        <taxon>Malpighiales</taxon>
        <taxon>Salicaceae</taxon>
        <taxon>Flacourtieae</taxon>
        <taxon>Dovyalis</taxon>
    </lineage>
</organism>
<evidence type="ECO:0000313" key="2">
    <source>
        <dbReference type="EMBL" id="CAK7346463.1"/>
    </source>
</evidence>
<protein>
    <submittedName>
        <fullName evidence="2">Uncharacterized protein</fullName>
    </submittedName>
</protein>
<keyword evidence="1" id="KW-1133">Transmembrane helix</keyword>
<feature type="transmembrane region" description="Helical" evidence="1">
    <location>
        <begin position="12"/>
        <end position="31"/>
    </location>
</feature>
<gene>
    <name evidence="2" type="ORF">DCAF_LOCUS19140</name>
</gene>
<keyword evidence="1" id="KW-0812">Transmembrane</keyword>